<evidence type="ECO:0000256" key="2">
    <source>
        <dbReference type="ARBA" id="ARBA00023015"/>
    </source>
</evidence>
<evidence type="ECO:0000256" key="5">
    <source>
        <dbReference type="ARBA" id="ARBA00023163"/>
    </source>
</evidence>
<keyword evidence="2" id="KW-0805">Transcription regulation</keyword>
<feature type="domain" description="RNA polymerase sigma-70 region 2" evidence="6">
    <location>
        <begin position="27"/>
        <end position="94"/>
    </location>
</feature>
<evidence type="ECO:0000259" key="7">
    <source>
        <dbReference type="Pfam" id="PF08281"/>
    </source>
</evidence>
<evidence type="ECO:0000259" key="6">
    <source>
        <dbReference type="Pfam" id="PF04542"/>
    </source>
</evidence>
<dbReference type="InterPro" id="IPR013325">
    <property type="entry name" value="RNA_pol_sigma_r2"/>
</dbReference>
<dbReference type="SUPFAM" id="SSF88946">
    <property type="entry name" value="Sigma2 domain of RNA polymerase sigma factors"/>
    <property type="match status" value="1"/>
</dbReference>
<dbReference type="InterPro" id="IPR039425">
    <property type="entry name" value="RNA_pol_sigma-70-like"/>
</dbReference>
<evidence type="ECO:0000313" key="8">
    <source>
        <dbReference type="EMBL" id="MCL6275300.1"/>
    </source>
</evidence>
<evidence type="ECO:0000256" key="1">
    <source>
        <dbReference type="ARBA" id="ARBA00010641"/>
    </source>
</evidence>
<keyword evidence="3" id="KW-0731">Sigma factor</keyword>
<protein>
    <submittedName>
        <fullName evidence="8">RNA polymerase sigma factor</fullName>
    </submittedName>
</protein>
<dbReference type="NCBIfam" id="TIGR02937">
    <property type="entry name" value="sigma70-ECF"/>
    <property type="match status" value="1"/>
</dbReference>
<dbReference type="RefSeq" id="WP_249658489.1">
    <property type="nucleotide sequence ID" value="NZ_JAMFMA010000004.1"/>
</dbReference>
<accession>A0ABT0PV85</accession>
<dbReference type="EMBL" id="JAMFMA010000004">
    <property type="protein sequence ID" value="MCL6275300.1"/>
    <property type="molecule type" value="Genomic_DNA"/>
</dbReference>
<dbReference type="PANTHER" id="PTHR43133">
    <property type="entry name" value="RNA POLYMERASE ECF-TYPE SIGMA FACTO"/>
    <property type="match status" value="1"/>
</dbReference>
<name>A0ABT0PV85_9FLAO</name>
<dbReference type="InterPro" id="IPR007627">
    <property type="entry name" value="RNA_pol_sigma70_r2"/>
</dbReference>
<dbReference type="Gene3D" id="1.10.1740.10">
    <property type="match status" value="1"/>
</dbReference>
<keyword evidence="5" id="KW-0804">Transcription</keyword>
<evidence type="ECO:0000313" key="9">
    <source>
        <dbReference type="Proteomes" id="UP001203607"/>
    </source>
</evidence>
<keyword evidence="4" id="KW-0238">DNA-binding</keyword>
<gene>
    <name evidence="8" type="ORF">M3P19_14885</name>
</gene>
<dbReference type="SUPFAM" id="SSF88659">
    <property type="entry name" value="Sigma3 and sigma4 domains of RNA polymerase sigma factors"/>
    <property type="match status" value="1"/>
</dbReference>
<reference evidence="8 9" key="1">
    <citation type="submission" date="2022-05" db="EMBL/GenBank/DDBJ databases">
        <authorList>
            <person name="Park J.-S."/>
        </authorList>
    </citation>
    <scope>NUCLEOTIDE SEQUENCE [LARGE SCALE GENOMIC DNA]</scope>
    <source>
        <strain evidence="8 9">2012CJ35-5</strain>
    </source>
</reference>
<dbReference type="CDD" id="cd06171">
    <property type="entry name" value="Sigma70_r4"/>
    <property type="match status" value="1"/>
</dbReference>
<dbReference type="Pfam" id="PF04542">
    <property type="entry name" value="Sigma70_r2"/>
    <property type="match status" value="1"/>
</dbReference>
<comment type="caution">
    <text evidence="8">The sequence shown here is derived from an EMBL/GenBank/DDBJ whole genome shotgun (WGS) entry which is preliminary data.</text>
</comment>
<dbReference type="InterPro" id="IPR036388">
    <property type="entry name" value="WH-like_DNA-bd_sf"/>
</dbReference>
<sequence>MKKTQFVFDGLLVLEFQKGSQKSLELLVKRHHKRLCNHAFGFTKNIEVSKDIVQDSWRVIILKLNVLKDPNSFSCWATKIVSRKCLDHLNREKRKHRILNNIKAEEQQPKFDGNVQESKLQEVAKAIKSLPENQQQILKLFYTQDYRLNEISEILDISVGTAKSRLFHAREKLKKILKNEDHEK</sequence>
<proteinExistence type="inferred from homology"/>
<organism evidence="8 9">
    <name type="scientific">Flagellimonas spongiicola</name>
    <dbReference type="NCBI Taxonomy" id="2942208"/>
    <lineage>
        <taxon>Bacteria</taxon>
        <taxon>Pseudomonadati</taxon>
        <taxon>Bacteroidota</taxon>
        <taxon>Flavobacteriia</taxon>
        <taxon>Flavobacteriales</taxon>
        <taxon>Flavobacteriaceae</taxon>
        <taxon>Flagellimonas</taxon>
    </lineage>
</organism>
<dbReference type="InterPro" id="IPR014284">
    <property type="entry name" value="RNA_pol_sigma-70_dom"/>
</dbReference>
<keyword evidence="9" id="KW-1185">Reference proteome</keyword>
<feature type="domain" description="RNA polymerase sigma factor 70 region 4 type 2" evidence="7">
    <location>
        <begin position="121"/>
        <end position="173"/>
    </location>
</feature>
<evidence type="ECO:0000256" key="4">
    <source>
        <dbReference type="ARBA" id="ARBA00023125"/>
    </source>
</evidence>
<dbReference type="Pfam" id="PF08281">
    <property type="entry name" value="Sigma70_r4_2"/>
    <property type="match status" value="1"/>
</dbReference>
<dbReference type="InterPro" id="IPR013249">
    <property type="entry name" value="RNA_pol_sigma70_r4_t2"/>
</dbReference>
<dbReference type="InterPro" id="IPR013324">
    <property type="entry name" value="RNA_pol_sigma_r3/r4-like"/>
</dbReference>
<evidence type="ECO:0000256" key="3">
    <source>
        <dbReference type="ARBA" id="ARBA00023082"/>
    </source>
</evidence>
<dbReference type="Gene3D" id="1.10.10.10">
    <property type="entry name" value="Winged helix-like DNA-binding domain superfamily/Winged helix DNA-binding domain"/>
    <property type="match status" value="1"/>
</dbReference>
<dbReference type="PANTHER" id="PTHR43133:SF8">
    <property type="entry name" value="RNA POLYMERASE SIGMA FACTOR HI_1459-RELATED"/>
    <property type="match status" value="1"/>
</dbReference>
<comment type="similarity">
    <text evidence="1">Belongs to the sigma-70 factor family. ECF subfamily.</text>
</comment>
<dbReference type="Proteomes" id="UP001203607">
    <property type="component" value="Unassembled WGS sequence"/>
</dbReference>